<protein>
    <submittedName>
        <fullName evidence="1">Uncharacterized protein</fullName>
    </submittedName>
</protein>
<comment type="caution">
    <text evidence="1">The sequence shown here is derived from an EMBL/GenBank/DDBJ whole genome shotgun (WGS) entry which is preliminary data.</text>
</comment>
<evidence type="ECO:0000313" key="1">
    <source>
        <dbReference type="EMBL" id="KAJ8117291.1"/>
    </source>
</evidence>
<dbReference type="Proteomes" id="UP001153331">
    <property type="component" value="Unassembled WGS sequence"/>
</dbReference>
<proteinExistence type="predicted"/>
<gene>
    <name evidence="1" type="ORF">OPT61_g1470</name>
</gene>
<organism evidence="1 2">
    <name type="scientific">Boeremia exigua</name>
    <dbReference type="NCBI Taxonomy" id="749465"/>
    <lineage>
        <taxon>Eukaryota</taxon>
        <taxon>Fungi</taxon>
        <taxon>Dikarya</taxon>
        <taxon>Ascomycota</taxon>
        <taxon>Pezizomycotina</taxon>
        <taxon>Dothideomycetes</taxon>
        <taxon>Pleosporomycetidae</taxon>
        <taxon>Pleosporales</taxon>
        <taxon>Pleosporineae</taxon>
        <taxon>Didymellaceae</taxon>
        <taxon>Boeremia</taxon>
    </lineage>
</organism>
<evidence type="ECO:0000313" key="2">
    <source>
        <dbReference type="Proteomes" id="UP001153331"/>
    </source>
</evidence>
<keyword evidence="2" id="KW-1185">Reference proteome</keyword>
<accession>A0ACC2IPZ2</accession>
<reference evidence="1" key="1">
    <citation type="submission" date="2022-11" db="EMBL/GenBank/DDBJ databases">
        <title>Genome Sequence of Boeremia exigua.</title>
        <authorList>
            <person name="Buettner E."/>
        </authorList>
    </citation>
    <scope>NUCLEOTIDE SEQUENCE</scope>
    <source>
        <strain evidence="1">CU02</strain>
    </source>
</reference>
<name>A0ACC2IPZ2_9PLEO</name>
<sequence>MMQQESPLSLSHSSTASPSANERDGYNEKKITRRSHRKSRAGCKNCKTRRIKCDETKPTCTNCKRRQVLCDFVAPSENSPSQASNNNAYSAGDLPISEIELTYHYATSTCFSVSPWMTSGTNWQTQMADIGFSNPYVLHLMFALTALHLAHCRPDRREQYTATADSHYERALVLVTPNIANLNPSNCDAVLVAVQMICFITWGRGPQPGEYLAFGRDKKSDWLMMFRGIRTTLSSIERPQFAKTHAPATRSKSRPLPLQEIPEEYEKQLDDLREHLDFVSKDTPSHEEDLQSIDILREMYDNRYKGVDGEYHVAFGWLFRMSDDFLERLQQRDPIPMIIYAHFVVLIRVLEQFWYMQGWTHHVMSGIWDLLPREHRAWLDWPIKRIGWVKP</sequence>
<dbReference type="EMBL" id="JAPHNI010000058">
    <property type="protein sequence ID" value="KAJ8117291.1"/>
    <property type="molecule type" value="Genomic_DNA"/>
</dbReference>